<feature type="compositionally biased region" description="Polar residues" evidence="1">
    <location>
        <begin position="1032"/>
        <end position="1052"/>
    </location>
</feature>
<dbReference type="EMBL" id="MPUH01001256">
    <property type="protein sequence ID" value="OMJ68979.1"/>
    <property type="molecule type" value="Genomic_DNA"/>
</dbReference>
<feature type="compositionally biased region" description="Polar residues" evidence="1">
    <location>
        <begin position="83"/>
        <end position="92"/>
    </location>
</feature>
<feature type="compositionally biased region" description="Low complexity" evidence="1">
    <location>
        <begin position="1106"/>
        <end position="1117"/>
    </location>
</feature>
<feature type="compositionally biased region" description="Low complexity" evidence="1">
    <location>
        <begin position="475"/>
        <end position="486"/>
    </location>
</feature>
<proteinExistence type="predicted"/>
<dbReference type="Pfam" id="PF07004">
    <property type="entry name" value="SHIPPO-rpt"/>
    <property type="match status" value="30"/>
</dbReference>
<feature type="region of interest" description="Disordered" evidence="1">
    <location>
        <begin position="470"/>
        <end position="647"/>
    </location>
</feature>
<feature type="compositionally biased region" description="Polar residues" evidence="1">
    <location>
        <begin position="1072"/>
        <end position="1085"/>
    </location>
</feature>
<feature type="compositionally biased region" description="Polar residues" evidence="1">
    <location>
        <begin position="48"/>
        <end position="57"/>
    </location>
</feature>
<evidence type="ECO:0000313" key="3">
    <source>
        <dbReference type="Proteomes" id="UP000187209"/>
    </source>
</evidence>
<accession>A0A1R2AWR6</accession>
<feature type="region of interest" description="Disordered" evidence="1">
    <location>
        <begin position="1154"/>
        <end position="1193"/>
    </location>
</feature>
<dbReference type="PANTHER" id="PTHR21580">
    <property type="entry name" value="SHIPPO-1-RELATED"/>
    <property type="match status" value="1"/>
</dbReference>
<feature type="region of interest" description="Disordered" evidence="1">
    <location>
        <begin position="224"/>
        <end position="398"/>
    </location>
</feature>
<name>A0A1R2AWR6_9CILI</name>
<feature type="region of interest" description="Disordered" evidence="1">
    <location>
        <begin position="867"/>
        <end position="934"/>
    </location>
</feature>
<feature type="compositionally biased region" description="Polar residues" evidence="1">
    <location>
        <begin position="632"/>
        <end position="643"/>
    </location>
</feature>
<dbReference type="AlphaFoldDB" id="A0A1R2AWR6"/>
<keyword evidence="3" id="KW-1185">Reference proteome</keyword>
<gene>
    <name evidence="2" type="ORF">SteCoe_33427</name>
</gene>
<dbReference type="InterPro" id="IPR051291">
    <property type="entry name" value="CIMAP"/>
</dbReference>
<feature type="region of interest" description="Disordered" evidence="1">
    <location>
        <begin position="748"/>
        <end position="769"/>
    </location>
</feature>
<feature type="region of interest" description="Disordered" evidence="1">
    <location>
        <begin position="413"/>
        <end position="458"/>
    </location>
</feature>
<dbReference type="OrthoDB" id="282445at2759"/>
<reference evidence="2 3" key="1">
    <citation type="submission" date="2016-11" db="EMBL/GenBank/DDBJ databases">
        <title>The macronuclear genome of Stentor coeruleus: a giant cell with tiny introns.</title>
        <authorList>
            <person name="Slabodnick M."/>
            <person name="Ruby J.G."/>
            <person name="Reiff S.B."/>
            <person name="Swart E.C."/>
            <person name="Gosai S."/>
            <person name="Prabakaran S."/>
            <person name="Witkowska E."/>
            <person name="Larue G.E."/>
            <person name="Fisher S."/>
            <person name="Freeman R.M."/>
            <person name="Gunawardena J."/>
            <person name="Chu W."/>
            <person name="Stover N.A."/>
            <person name="Gregory B.D."/>
            <person name="Nowacki M."/>
            <person name="Derisi J."/>
            <person name="Roy S.W."/>
            <person name="Marshall W.F."/>
            <person name="Sood P."/>
        </authorList>
    </citation>
    <scope>NUCLEOTIDE SEQUENCE [LARGE SCALE GENOMIC DNA]</scope>
    <source>
        <strain evidence="2">WM001</strain>
    </source>
</reference>
<feature type="compositionally biased region" description="Basic and acidic residues" evidence="1">
    <location>
        <begin position="507"/>
        <end position="518"/>
    </location>
</feature>
<dbReference type="Proteomes" id="UP000187209">
    <property type="component" value="Unassembled WGS sequence"/>
</dbReference>
<protein>
    <submittedName>
        <fullName evidence="2">Uncharacterized protein</fullName>
    </submittedName>
</protein>
<evidence type="ECO:0000313" key="2">
    <source>
        <dbReference type="EMBL" id="OMJ68979.1"/>
    </source>
</evidence>
<feature type="region of interest" description="Disordered" evidence="1">
    <location>
        <begin position="948"/>
        <end position="1127"/>
    </location>
</feature>
<dbReference type="InterPro" id="IPR010736">
    <property type="entry name" value="SHIPPO-rpt"/>
</dbReference>
<dbReference type="PANTHER" id="PTHR21580:SF28">
    <property type="entry name" value="BOREALIN N-TERMINAL DOMAIN-CONTAINING PROTEIN-RELATED"/>
    <property type="match status" value="1"/>
</dbReference>
<organism evidence="2 3">
    <name type="scientific">Stentor coeruleus</name>
    <dbReference type="NCBI Taxonomy" id="5963"/>
    <lineage>
        <taxon>Eukaryota</taxon>
        <taxon>Sar</taxon>
        <taxon>Alveolata</taxon>
        <taxon>Ciliophora</taxon>
        <taxon>Postciliodesmatophora</taxon>
        <taxon>Heterotrichea</taxon>
        <taxon>Heterotrichida</taxon>
        <taxon>Stentoridae</taxon>
        <taxon>Stentor</taxon>
    </lineage>
</organism>
<sequence>MHLPSAPAWSFKGKPKQQLEPQAPGPGAYEPKITSYSKYDSPPKCKIGTSQRDNFIQNDIPGPGSYNENEIRPHSIAPIIGSESRSGQSKNLESPGPGSYSLESKPQGPQFSMLGRSDSPIKNGNPGPGQYEPNNLSISRDKSPSFKIGSASRPDIIKNTQGPGPGSYEATKPQIGPKWGFGSDERSQYFINNSPGPGAYNIHSEQKSGFTMAKKFLENSIDYVPGPGAYDPSLRSKSPQWSMGREPKSQMTISNNVPGPGSYNIEDVKPHSLAPKMGSSEKSPQRTPEKAPGPGAYEIPNRAVEGPQFSIKGRDEKSNKDKLPGPGQYNLDIKDRSPAFSMGTSAKIDKGRILENPGPGAYDAKDKDTGPKWGFGSETKEKSLRAENPGPGTYELSGTLSKTAFSIGGRNLEAQKDINPGPGAYAQDLKTNSPMWSMGKQPRADISKTSDAPGPGTYTIEHIHQHLQSPVMGTSSRSLLNDLNSSPGPGTYEVPNRAIEGPQFTMKGKEQKISKDKMPGPGHYNQDISIKDKSPAYSIGTSPKIGNGKVSENPGPGSYDTRGKEIGPKWGFGSQKRGEELKIAVPGPGAYESPGFLSKGGFSLTGRKKDKNPENFPGPGSYESSRPRAKSPSWSMGKQSRSTKLFALSPGPGAYSLQNPNSHIISPVIGTSQRQFLNNTQKTPGPGAYDSKFAVGGPKYTIKGREEKRHISTSPGPGHYNQEVNDFSIKDRSPAYKIGLSARSDMKKIYENPGPGQYDTRSKISGPKWGFGSDGKSKYIKNDMPGPGAYESLTPKYNKGFSMTSRKHEKSLENYPGPGSYENRNRILSPSWSMGIQAKLKELEAYKNGVPGPGAYTESYVRPHSTAPIMGSAKKGMKNETGETPGPGAYDVKPKAMEGPKFTMQGKNLKEHIDKIPGPGHYDQDINNVNAKDRSPAYKLGTAARIEEKKLLQNPGPGQYDTRSKDLGPQWGFGSESRSKDFKAENPGPGAYELPGSLSKNGFSIAGRKQDITKDNFPGPGSYDIHDRPKSPTWTLSKSPNSKAINLSQSISPGPGAYDPKDSQNEGGPVFGTSNRSPLSKSQITPGPGAYIVGDKVSNSPSYTMSSKNFTKNTSNNPGPGQYDPKLYENNPKWSVGKGKKGFDYGLNKSSSLPGPGLYDVRKGPLGPHWGFGSSTREQNIKSDSPGPGQYELPSVISNLPAYATSKL</sequence>
<comment type="caution">
    <text evidence="2">The sequence shown here is derived from an EMBL/GenBank/DDBJ whole genome shotgun (WGS) entry which is preliminary data.</text>
</comment>
<evidence type="ECO:0000256" key="1">
    <source>
        <dbReference type="SAM" id="MobiDB-lite"/>
    </source>
</evidence>
<feature type="region of interest" description="Disordered" evidence="1">
    <location>
        <begin position="1"/>
        <end position="192"/>
    </location>
</feature>
<feature type="compositionally biased region" description="Polar residues" evidence="1">
    <location>
        <begin position="101"/>
        <end position="110"/>
    </location>
</feature>
<feature type="compositionally biased region" description="Basic and acidic residues" evidence="1">
    <location>
        <begin position="312"/>
        <end position="323"/>
    </location>
</feature>